<dbReference type="PANTHER" id="PTHR47989:SF14">
    <property type="entry name" value="INACTIVE PROTEIN KINASE SELMODRAFT_444075"/>
    <property type="match status" value="1"/>
</dbReference>
<dbReference type="InterPro" id="IPR000719">
    <property type="entry name" value="Prot_kinase_dom"/>
</dbReference>
<evidence type="ECO:0000256" key="9">
    <source>
        <dbReference type="PROSITE-ProRule" id="PRU10141"/>
    </source>
</evidence>
<dbReference type="Pfam" id="PF00069">
    <property type="entry name" value="Pkinase"/>
    <property type="match status" value="1"/>
</dbReference>
<proteinExistence type="predicted"/>
<evidence type="ECO:0000256" key="4">
    <source>
        <dbReference type="ARBA" id="ARBA00022741"/>
    </source>
</evidence>
<evidence type="ECO:0000256" key="8">
    <source>
        <dbReference type="ARBA" id="ARBA00048679"/>
    </source>
</evidence>
<evidence type="ECO:0000256" key="7">
    <source>
        <dbReference type="ARBA" id="ARBA00047899"/>
    </source>
</evidence>
<dbReference type="FunFam" id="1.10.510.10:FF:001023">
    <property type="entry name" value="Os07g0541700 protein"/>
    <property type="match status" value="1"/>
</dbReference>
<keyword evidence="2" id="KW-0723">Serine/threonine-protein kinase</keyword>
<dbReference type="PIRSF" id="PIRSF000654">
    <property type="entry name" value="Integrin-linked_kinase"/>
    <property type="match status" value="1"/>
</dbReference>
<dbReference type="PROSITE" id="PS50011">
    <property type="entry name" value="PROTEIN_KINASE_DOM"/>
    <property type="match status" value="1"/>
</dbReference>
<dbReference type="GO" id="GO:0005524">
    <property type="term" value="F:ATP binding"/>
    <property type="evidence" value="ECO:0007669"/>
    <property type="project" value="UniProtKB-UniRule"/>
</dbReference>
<protein>
    <recommendedName>
        <fullName evidence="1">non-specific serine/threonine protein kinase</fullName>
        <ecNumber evidence="1">2.7.11.1</ecNumber>
    </recommendedName>
</protein>
<organism evidence="11 12">
    <name type="scientific">Perilla frutescens var. hirtella</name>
    <name type="common">Perilla citriodora</name>
    <name type="synonym">Perilla setoyensis</name>
    <dbReference type="NCBI Taxonomy" id="608512"/>
    <lineage>
        <taxon>Eukaryota</taxon>
        <taxon>Viridiplantae</taxon>
        <taxon>Streptophyta</taxon>
        <taxon>Embryophyta</taxon>
        <taxon>Tracheophyta</taxon>
        <taxon>Spermatophyta</taxon>
        <taxon>Magnoliopsida</taxon>
        <taxon>eudicotyledons</taxon>
        <taxon>Gunneridae</taxon>
        <taxon>Pentapetalae</taxon>
        <taxon>asterids</taxon>
        <taxon>lamiids</taxon>
        <taxon>Lamiales</taxon>
        <taxon>Lamiaceae</taxon>
        <taxon>Nepetoideae</taxon>
        <taxon>Elsholtzieae</taxon>
        <taxon>Perilla</taxon>
    </lineage>
</organism>
<evidence type="ECO:0000256" key="5">
    <source>
        <dbReference type="ARBA" id="ARBA00022777"/>
    </source>
</evidence>
<dbReference type="InterPro" id="IPR011009">
    <property type="entry name" value="Kinase-like_dom_sf"/>
</dbReference>
<evidence type="ECO:0000313" key="12">
    <source>
        <dbReference type="Proteomes" id="UP001190926"/>
    </source>
</evidence>
<dbReference type="InterPro" id="IPR017441">
    <property type="entry name" value="Protein_kinase_ATP_BS"/>
</dbReference>
<dbReference type="EMBL" id="SDAM02000037">
    <property type="protein sequence ID" value="KAH6835262.1"/>
    <property type="molecule type" value="Genomic_DNA"/>
</dbReference>
<comment type="caution">
    <text evidence="11">The sequence shown here is derived from an EMBL/GenBank/DDBJ whole genome shotgun (WGS) entry which is preliminary data.</text>
</comment>
<dbReference type="SUPFAM" id="SSF56112">
    <property type="entry name" value="Protein kinase-like (PK-like)"/>
    <property type="match status" value="1"/>
</dbReference>
<dbReference type="Proteomes" id="UP001190926">
    <property type="component" value="Unassembled WGS sequence"/>
</dbReference>
<keyword evidence="5" id="KW-0418">Kinase</keyword>
<comment type="catalytic activity">
    <reaction evidence="7">
        <text>L-threonyl-[protein] + ATP = O-phospho-L-threonyl-[protein] + ADP + H(+)</text>
        <dbReference type="Rhea" id="RHEA:46608"/>
        <dbReference type="Rhea" id="RHEA-COMP:11060"/>
        <dbReference type="Rhea" id="RHEA-COMP:11605"/>
        <dbReference type="ChEBI" id="CHEBI:15378"/>
        <dbReference type="ChEBI" id="CHEBI:30013"/>
        <dbReference type="ChEBI" id="CHEBI:30616"/>
        <dbReference type="ChEBI" id="CHEBI:61977"/>
        <dbReference type="ChEBI" id="CHEBI:456216"/>
        <dbReference type="EC" id="2.7.11.1"/>
    </reaction>
</comment>
<sequence>MSLDSLGCSYANVQAATDNFSFDNFIGEGGYGIVYRGKLNDGQFVAVKVQKETKAQSCAEFLAEVYPLSFARHTNIVTLLGYCCKGNLRILIYEYISNKSLEWHLFDNGAKVLDWNQRYSIAIGAAKGLQFLHEECRGSPIIHCNIRPSNILLTNDFVPMLGDFGLAKFGTSRFDKQRKLLGNLGYVAPECRENGGVGVRCVKADVYAFGILLMQLISGRKALDSSTPDNNITHWALSFIERLALHELVDSRVEDAYCKYELYSMARAAYLCVQTQPALRPTITEVLSILEGTNDHLRHVKSNLYPIIISSEACSLN</sequence>
<dbReference type="PROSITE" id="PS00107">
    <property type="entry name" value="PROTEIN_KINASE_ATP"/>
    <property type="match status" value="1"/>
</dbReference>
<keyword evidence="4 9" id="KW-0547">Nucleotide-binding</keyword>
<evidence type="ECO:0000256" key="6">
    <source>
        <dbReference type="ARBA" id="ARBA00022840"/>
    </source>
</evidence>
<comment type="catalytic activity">
    <reaction evidence="8">
        <text>L-seryl-[protein] + ATP = O-phospho-L-seryl-[protein] + ADP + H(+)</text>
        <dbReference type="Rhea" id="RHEA:17989"/>
        <dbReference type="Rhea" id="RHEA-COMP:9863"/>
        <dbReference type="Rhea" id="RHEA-COMP:11604"/>
        <dbReference type="ChEBI" id="CHEBI:15378"/>
        <dbReference type="ChEBI" id="CHEBI:29999"/>
        <dbReference type="ChEBI" id="CHEBI:30616"/>
        <dbReference type="ChEBI" id="CHEBI:83421"/>
        <dbReference type="ChEBI" id="CHEBI:456216"/>
        <dbReference type="EC" id="2.7.11.1"/>
    </reaction>
</comment>
<feature type="domain" description="Protein kinase" evidence="10">
    <location>
        <begin position="20"/>
        <end position="297"/>
    </location>
</feature>
<evidence type="ECO:0000313" key="11">
    <source>
        <dbReference type="EMBL" id="KAH6835262.1"/>
    </source>
</evidence>
<evidence type="ECO:0000256" key="1">
    <source>
        <dbReference type="ARBA" id="ARBA00012513"/>
    </source>
</evidence>
<evidence type="ECO:0000256" key="3">
    <source>
        <dbReference type="ARBA" id="ARBA00022679"/>
    </source>
</evidence>
<keyword evidence="3" id="KW-0808">Transferase</keyword>
<feature type="binding site" evidence="9">
    <location>
        <position position="48"/>
    </location>
    <ligand>
        <name>ATP</name>
        <dbReference type="ChEBI" id="CHEBI:30616"/>
    </ligand>
</feature>
<dbReference type="GO" id="GO:0004674">
    <property type="term" value="F:protein serine/threonine kinase activity"/>
    <property type="evidence" value="ECO:0007669"/>
    <property type="project" value="UniProtKB-KW"/>
</dbReference>
<keyword evidence="6 9" id="KW-0067">ATP-binding</keyword>
<dbReference type="Gene3D" id="3.30.200.20">
    <property type="entry name" value="Phosphorylase Kinase, domain 1"/>
    <property type="match status" value="1"/>
</dbReference>
<dbReference type="PANTHER" id="PTHR47989">
    <property type="entry name" value="OS01G0750732 PROTEIN"/>
    <property type="match status" value="1"/>
</dbReference>
<dbReference type="AlphaFoldDB" id="A0AAD4JK48"/>
<evidence type="ECO:0000256" key="2">
    <source>
        <dbReference type="ARBA" id="ARBA00022527"/>
    </source>
</evidence>
<gene>
    <name evidence="11" type="ORF">C2S53_012426</name>
</gene>
<reference evidence="11 12" key="1">
    <citation type="journal article" date="2021" name="Nat. Commun.">
        <title>Incipient diploidization of the medicinal plant Perilla within 10,000 years.</title>
        <authorList>
            <person name="Zhang Y."/>
            <person name="Shen Q."/>
            <person name="Leng L."/>
            <person name="Zhang D."/>
            <person name="Chen S."/>
            <person name="Shi Y."/>
            <person name="Ning Z."/>
            <person name="Chen S."/>
        </authorList>
    </citation>
    <scope>NUCLEOTIDE SEQUENCE [LARGE SCALE GENOMIC DNA]</scope>
    <source>
        <strain evidence="12">cv. PC099</strain>
    </source>
</reference>
<keyword evidence="12" id="KW-1185">Reference proteome</keyword>
<dbReference type="FunFam" id="3.30.200.20:FF:000162">
    <property type="entry name" value="Adenine nucleotide alpha hydrolase-like domain kinase"/>
    <property type="match status" value="1"/>
</dbReference>
<accession>A0AAD4JK48</accession>
<dbReference type="Gene3D" id="1.10.510.10">
    <property type="entry name" value="Transferase(Phosphotransferase) domain 1"/>
    <property type="match status" value="1"/>
</dbReference>
<dbReference type="EC" id="2.7.11.1" evidence="1"/>
<evidence type="ECO:0000259" key="10">
    <source>
        <dbReference type="PROSITE" id="PS50011"/>
    </source>
</evidence>
<name>A0AAD4JK48_PERFH</name>